<dbReference type="Gene3D" id="3.10.180.10">
    <property type="entry name" value="2,3-Dihydroxybiphenyl 1,2-Dioxygenase, domain 1"/>
    <property type="match status" value="1"/>
</dbReference>
<keyword evidence="3" id="KW-0560">Oxidoreductase</keyword>
<dbReference type="AlphaFoldDB" id="D5SK98"/>
<gene>
    <name evidence="3" type="ORF">SCLAV_p0855</name>
</gene>
<dbReference type="eggNOG" id="COG0346">
    <property type="taxonomic scope" value="Bacteria"/>
</dbReference>
<organism evidence="3 4">
    <name type="scientific">Streptomyces clavuligerus</name>
    <dbReference type="NCBI Taxonomy" id="1901"/>
    <lineage>
        <taxon>Bacteria</taxon>
        <taxon>Bacillati</taxon>
        <taxon>Actinomycetota</taxon>
        <taxon>Actinomycetes</taxon>
        <taxon>Kitasatosporales</taxon>
        <taxon>Streptomycetaceae</taxon>
        <taxon>Streptomyces</taxon>
    </lineage>
</organism>
<reference evidence="3 4" key="1">
    <citation type="journal article" date="2010" name="Genome Biol. Evol.">
        <title>The sequence of a 1.8-mb bacterial linear plasmid reveals a rich evolutionary reservoir of secondary metabolic pathways.</title>
        <authorList>
            <person name="Medema M.H."/>
            <person name="Trefzer A."/>
            <person name="Kovalchuk A."/>
            <person name="van den Berg M."/>
            <person name="Mueller U."/>
            <person name="Heijne W."/>
            <person name="Wu L."/>
            <person name="Alam M.T."/>
            <person name="Ronning C.M."/>
            <person name="Nierman W.C."/>
            <person name="Bovenberg R.A.L."/>
            <person name="Breitling R."/>
            <person name="Takano E."/>
        </authorList>
    </citation>
    <scope>NUCLEOTIDE SEQUENCE [LARGE SCALE GENOMIC DNA]</scope>
    <source>
        <strain evidence="4">ATCC 27064 / DSM 738 / JCM 4710 / NBRC 13307 / NCIMB 12785 / NRRL 3585 / VKM Ac-602</strain>
        <plasmid evidence="3">pSCL4</plasmid>
    </source>
</reference>
<accession>D5SK98</accession>
<dbReference type="GO" id="GO:0051213">
    <property type="term" value="F:dioxygenase activity"/>
    <property type="evidence" value="ECO:0007669"/>
    <property type="project" value="UniProtKB-KW"/>
</dbReference>
<name>D5SK98_STRCL</name>
<evidence type="ECO:0000256" key="2">
    <source>
        <dbReference type="SAM" id="MobiDB-lite"/>
    </source>
</evidence>
<geneLocation type="plasmid" evidence="3 4">
    <name>pSCL4</name>
</geneLocation>
<evidence type="ECO:0000256" key="1">
    <source>
        <dbReference type="ARBA" id="ARBA00023251"/>
    </source>
</evidence>
<keyword evidence="4" id="KW-1185">Reference proteome</keyword>
<sequence>MARMETNRADDIGGGCGADEEVIPVLRVADAAVAVAWYARLGFVQQWEHRFEPGLPVFTEVARGRVRLFLSEHMGDARPDTLVHLRVTDLDAVAAEFGAEPEEQPWGRETELRDPDGNRLRVGSVDG</sequence>
<keyword evidence="3" id="KW-0223">Dioxygenase</keyword>
<protein>
    <submittedName>
        <fullName evidence="3">Glyoxalase/bleomycin resistance protein/dioxygenase</fullName>
    </submittedName>
</protein>
<dbReference type="Proteomes" id="UP000002357">
    <property type="component" value="Plasmid pSCL4"/>
</dbReference>
<feature type="region of interest" description="Disordered" evidence="2">
    <location>
        <begin position="98"/>
        <end position="127"/>
    </location>
</feature>
<dbReference type="EMBL" id="CM000914">
    <property type="protein sequence ID" value="EFG04341.2"/>
    <property type="molecule type" value="Genomic_DNA"/>
</dbReference>
<proteinExistence type="predicted"/>
<evidence type="ECO:0000313" key="4">
    <source>
        <dbReference type="Proteomes" id="UP000002357"/>
    </source>
</evidence>
<keyword evidence="1" id="KW-0046">Antibiotic resistance</keyword>
<evidence type="ECO:0000313" key="3">
    <source>
        <dbReference type="EMBL" id="EFG04341.2"/>
    </source>
</evidence>
<dbReference type="GO" id="GO:0046677">
    <property type="term" value="P:response to antibiotic"/>
    <property type="evidence" value="ECO:0007669"/>
    <property type="project" value="UniProtKB-KW"/>
</dbReference>
<dbReference type="Pfam" id="PF19581">
    <property type="entry name" value="Glyoxalase_7"/>
    <property type="match status" value="1"/>
</dbReference>
<dbReference type="SUPFAM" id="SSF54593">
    <property type="entry name" value="Glyoxalase/Bleomycin resistance protein/Dihydroxybiphenyl dioxygenase"/>
    <property type="match status" value="1"/>
</dbReference>
<dbReference type="InterPro" id="IPR029068">
    <property type="entry name" value="Glyas_Bleomycin-R_OHBP_Dase"/>
</dbReference>
<dbReference type="InterPro" id="IPR000335">
    <property type="entry name" value="Bleomycin-R"/>
</dbReference>
<feature type="compositionally biased region" description="Basic and acidic residues" evidence="2">
    <location>
        <begin position="105"/>
        <end position="119"/>
    </location>
</feature>
<keyword evidence="3" id="KW-0614">Plasmid</keyword>